<accession>A0ABQ8JNS7</accession>
<evidence type="ECO:0000256" key="4">
    <source>
        <dbReference type="ARBA" id="ARBA00023163"/>
    </source>
</evidence>
<dbReference type="Gene3D" id="1.25.40.180">
    <property type="match status" value="1"/>
</dbReference>
<evidence type="ECO:0000259" key="9">
    <source>
        <dbReference type="Pfam" id="PF16415"/>
    </source>
</evidence>
<name>A0ABQ8JNS7_DERPT</name>
<dbReference type="InterPro" id="IPR032191">
    <property type="entry name" value="CNOT1_CAF1_bind"/>
</dbReference>
<dbReference type="Gene3D" id="1.25.40.800">
    <property type="match status" value="1"/>
</dbReference>
<evidence type="ECO:0000259" key="11">
    <source>
        <dbReference type="Pfam" id="PF16418"/>
    </source>
</evidence>
<evidence type="ECO:0000256" key="2">
    <source>
        <dbReference type="ARBA" id="ARBA00022491"/>
    </source>
</evidence>
<evidence type="ECO:0000256" key="1">
    <source>
        <dbReference type="ARBA" id="ARBA00004123"/>
    </source>
</evidence>
<dbReference type="Pfam" id="PF12842">
    <property type="entry name" value="DUF3819"/>
    <property type="match status" value="1"/>
</dbReference>
<evidence type="ECO:0000256" key="5">
    <source>
        <dbReference type="ARBA" id="ARBA00023242"/>
    </source>
</evidence>
<reference evidence="12 13" key="2">
    <citation type="journal article" date="2022" name="Mol. Biol. Evol.">
        <title>Comparative Genomics Reveals Insights into the Divergent Evolution of Astigmatic Mites and Household Pest Adaptations.</title>
        <authorList>
            <person name="Xiong Q."/>
            <person name="Wan A.T."/>
            <person name="Liu X."/>
            <person name="Fung C.S."/>
            <person name="Xiao X."/>
            <person name="Malainual N."/>
            <person name="Hou J."/>
            <person name="Wang L."/>
            <person name="Wang M."/>
            <person name="Yang K.Y."/>
            <person name="Cui Y."/>
            <person name="Leung E.L."/>
            <person name="Nong W."/>
            <person name="Shin S.K."/>
            <person name="Au S.W."/>
            <person name="Jeong K.Y."/>
            <person name="Chew F.T."/>
            <person name="Hui J.H."/>
            <person name="Leung T.F."/>
            <person name="Tungtrongchitr A."/>
            <person name="Zhong N."/>
            <person name="Liu Z."/>
            <person name="Tsui S.K."/>
        </authorList>
    </citation>
    <scope>NUCLEOTIDE SEQUENCE [LARGE SCALE GENOMIC DNA]</scope>
    <source>
        <strain evidence="12">Derp</strain>
    </source>
</reference>
<keyword evidence="4" id="KW-0804">Transcription</keyword>
<dbReference type="Pfam" id="PF04054">
    <property type="entry name" value="Not1"/>
    <property type="match status" value="1"/>
</dbReference>
<comment type="caution">
    <text evidence="12">The sequence shown here is derived from an EMBL/GenBank/DDBJ whole genome shotgun (WGS) entry which is preliminary data.</text>
</comment>
<proteinExistence type="inferred from homology"/>
<keyword evidence="3" id="KW-0805">Transcription regulation</keyword>
<dbReference type="Proteomes" id="UP000887458">
    <property type="component" value="Unassembled WGS sequence"/>
</dbReference>
<sequence>MESDSILSETNEQFDLSKDLNFNSSLDTVSICEHLFNHCQNAEFVNLTNFIKGCHENSIELNHFLALIDSYLFVQKYSTSLFFNFEIFLKFCETYYPNKIGIENVGRIFFTIPWNHNFDFQFAFIKYCIENNKIMPIFETCSEINLNKEVPEWTKCLHEQTIDLASICWKYNALYWILLELSKKEKLLPVIEDLFVQKPLEQCPDLLIFALIKQSGANNTEHTKLIRSLMIKAIKKIIYPGSNTSYHNNSSLIIQKLWSTGNVGPSINSTTLIANQKILLESLVELYNQSTAPDEQTNKLLRILEISQDLKALNHLLNDSSYLFVIDLASVASRREYLKLDKWINDKLTTIGQPFADACKFYVQQRSAKPESTKKLATPSHRETLSTITSCLENYYSMIKEATYSTNMKDMFKIYAELDSVNNNIKGASNEDNQNSFRISSSNSYHSLDDDLFDKKTQQLAIGILKNVLTQTNLKPAQFEKIINVFENMKQSNDCEHQNIFNCMVQKLLKELDFLSKYQKNELINIGELIGGIINRSLVDTNLLSFILQKLYYIINASKKEQKLVYFVLRVIERCKTRLQEYPALFEKLLSTDLLKLGNVAQISTDNDENQSQRITNQSSLKKEQPSLLPNNQEFLFRERLNFIFNNLDRNNLQSLATQLIQDCSENIRNYEILSEILTCRAINEANHHELFYDFLVTIDSIKIFDSVAVKSYEKIRMYLLKIESSDLKKKLYSAGKWIGMVTLQRNKPILSLYLDLHNLLIEADVKNLTFHVVPFVVQVLYSCGKSKVFRPPNPWLMTLLQLLTEIYIKPDSKLKIKFDIEKLYKVLELELDDYKDISPNNEKKKAVSKYCEYLKPFVMISPESDNSKEPKISAFPTPISSQTIGQSVSHMNEIDFFKDLVNQIRISSQLRLIQCHPELVVIFKKLIVKAIQEWLSTWAEKPNIFITAVEVLVRKDFAFESDPEKLRNAAINFTRYALTGYTLMKCHESLSITISDMLCEFLCKDFKLHQLMCDRKFIKDTIFRIVHENINCCIIFIEKCLIKKSIEEICIRIQPDIEKRLKEKDNGQKYINKSYFDNNSIRSTFYNTFDSTQLKIKLVSLANNLPVNDLTEEKVQPSVDLLSYNQDDRVKVAAILEKWFHFFHVGQKNHEDIQNFIAQIDFLKNEESLYAFLKLSFDMCYQRCQQALETVRFEKNLSKIHMKCFSVLDAFTYLVLFLIKYRDIEFKINVLDRFMTDLTTKIHLEHKNNMQKFYPLCYYRVMVLFFLEFTDELDAYNNSSPINLTKIPNVQCVNTKLSLMQIFFDFLKSMSPLTFPSFTFAWLEFVSHRSFIGQCLNGPYARGLWKNYYFLIKDLLEFEKSFYLTDQIQSESFKYLHKGTVKLFLLLLHDFSDFLSQFSFLICDYLPHNSFQLHNIVLSASPQAYNFPSPLSLSLSLENFNKIVYPYDGNFIAESPFKIHIDVFLKTGHLYHLKKLQPYFDSAKSKQTEIEYINKILYSITEHVIKDNRDVNMANIDKELSLNMIKCLLEFFGSERLYYLFSAMINHLRFPNMDTKYFICLLLYFFKEYDNLKEFIFRVLLERLVAIGPGPWGLYYFARELTNNPDYNFKEFLSHYNHQELSEICGKMGLFLKQK</sequence>
<gene>
    <name evidence="12" type="primary">CNOT1_1</name>
    <name evidence="12" type="ORF">DERP_004443</name>
</gene>
<dbReference type="InterPro" id="IPR040398">
    <property type="entry name" value="Not1"/>
</dbReference>
<evidence type="ECO:0000259" key="7">
    <source>
        <dbReference type="Pfam" id="PF04054"/>
    </source>
</evidence>
<reference evidence="12 13" key="1">
    <citation type="journal article" date="2018" name="J. Allergy Clin. Immunol.">
        <title>High-quality assembly of Dermatophagoides pteronyssinus genome and transcriptome reveals a wide range of novel allergens.</title>
        <authorList>
            <person name="Liu X.Y."/>
            <person name="Yang K.Y."/>
            <person name="Wang M.Q."/>
            <person name="Kwok J.S."/>
            <person name="Zeng X."/>
            <person name="Yang Z."/>
            <person name="Xiao X.J."/>
            <person name="Lau C.P."/>
            <person name="Li Y."/>
            <person name="Huang Z.M."/>
            <person name="Ba J.G."/>
            <person name="Yim A.K."/>
            <person name="Ouyang C.Y."/>
            <person name="Ngai S.M."/>
            <person name="Chan T.F."/>
            <person name="Leung E.L."/>
            <person name="Liu L."/>
            <person name="Liu Z.G."/>
            <person name="Tsui S.K."/>
        </authorList>
    </citation>
    <scope>NUCLEOTIDE SEQUENCE [LARGE SCALE GENOMIC DNA]</scope>
    <source>
        <strain evidence="12">Derp</strain>
    </source>
</reference>
<dbReference type="Gene3D" id="1.25.40.840">
    <property type="entry name" value="CCR4-NOT transcription complex subunit 1 TTP binding domain"/>
    <property type="match status" value="1"/>
</dbReference>
<evidence type="ECO:0000259" key="8">
    <source>
        <dbReference type="Pfam" id="PF12842"/>
    </source>
</evidence>
<organism evidence="12 13">
    <name type="scientific">Dermatophagoides pteronyssinus</name>
    <name type="common">European house dust mite</name>
    <dbReference type="NCBI Taxonomy" id="6956"/>
    <lineage>
        <taxon>Eukaryota</taxon>
        <taxon>Metazoa</taxon>
        <taxon>Ecdysozoa</taxon>
        <taxon>Arthropoda</taxon>
        <taxon>Chelicerata</taxon>
        <taxon>Arachnida</taxon>
        <taxon>Acari</taxon>
        <taxon>Acariformes</taxon>
        <taxon>Sarcoptiformes</taxon>
        <taxon>Astigmata</taxon>
        <taxon>Psoroptidia</taxon>
        <taxon>Analgoidea</taxon>
        <taxon>Pyroglyphidae</taxon>
        <taxon>Dermatophagoidinae</taxon>
        <taxon>Dermatophagoides</taxon>
    </lineage>
</organism>
<dbReference type="InterPro" id="IPR032194">
    <property type="entry name" value="CNOT1_HEAT"/>
</dbReference>
<evidence type="ECO:0000256" key="3">
    <source>
        <dbReference type="ARBA" id="ARBA00023015"/>
    </source>
</evidence>
<dbReference type="InterPro" id="IPR038535">
    <property type="entry name" value="CNOT1_TTP_bind_sf"/>
</dbReference>
<dbReference type="PANTHER" id="PTHR13162">
    <property type="entry name" value="CCR4-NOT TRANSCRIPTION COMPLEX"/>
    <property type="match status" value="1"/>
</dbReference>
<dbReference type="InterPro" id="IPR007196">
    <property type="entry name" value="CCR4-Not_Not1_C"/>
</dbReference>
<feature type="domain" description="CCR4-NOT transcription complex subunit 1" evidence="8">
    <location>
        <begin position="920"/>
        <end position="1063"/>
    </location>
</feature>
<dbReference type="InterPro" id="IPR024557">
    <property type="entry name" value="CNOT1_dom_4"/>
</dbReference>
<comment type="subcellular location">
    <subcellularLocation>
        <location evidence="1">Nucleus</location>
    </subcellularLocation>
</comment>
<protein>
    <submittedName>
        <fullName evidence="12">CCR4-NOT transcription complex subunit 1</fullName>
    </submittedName>
</protein>
<keyword evidence="2" id="KW-0678">Repressor</keyword>
<keyword evidence="13" id="KW-1185">Reference proteome</keyword>
<evidence type="ECO:0000313" key="13">
    <source>
        <dbReference type="Proteomes" id="UP000887458"/>
    </source>
</evidence>
<evidence type="ECO:0000256" key="6">
    <source>
        <dbReference type="ARBA" id="ARBA00025717"/>
    </source>
</evidence>
<feature type="domain" description="CCR4-NOT transcription complex subunit 1 TTP binding" evidence="10">
    <location>
        <begin position="439"/>
        <end position="605"/>
    </location>
</feature>
<dbReference type="Pfam" id="PF16418">
    <property type="entry name" value="CNOT1_HEAT"/>
    <property type="match status" value="1"/>
</dbReference>
<keyword evidence="5" id="KW-0539">Nucleus</keyword>
<feature type="domain" description="CCR4-NOT transcription complex subunit 1 CAF1-binding" evidence="9">
    <location>
        <begin position="638"/>
        <end position="839"/>
    </location>
</feature>
<evidence type="ECO:0000259" key="10">
    <source>
        <dbReference type="Pfam" id="PF16417"/>
    </source>
</evidence>
<evidence type="ECO:0000313" key="12">
    <source>
        <dbReference type="EMBL" id="KAH9424261.1"/>
    </source>
</evidence>
<dbReference type="Pfam" id="PF16417">
    <property type="entry name" value="CNOT1_TTP_bind"/>
    <property type="match status" value="1"/>
</dbReference>
<dbReference type="Gene3D" id="1.25.40.790">
    <property type="match status" value="1"/>
</dbReference>
<comment type="similarity">
    <text evidence="6">Belongs to the CNOT1 family.</text>
</comment>
<dbReference type="InterPro" id="IPR032193">
    <property type="entry name" value="CNOT1_TTP_bind"/>
</dbReference>
<feature type="domain" description="CCR4-Not complex component Not1 C-terminal" evidence="7">
    <location>
        <begin position="1293"/>
        <end position="1613"/>
    </location>
</feature>
<dbReference type="EMBL" id="NJHN03000029">
    <property type="protein sequence ID" value="KAH9424261.1"/>
    <property type="molecule type" value="Genomic_DNA"/>
</dbReference>
<dbReference type="Pfam" id="PF16415">
    <property type="entry name" value="CNOT1_CAF1_bind"/>
    <property type="match status" value="1"/>
</dbReference>
<feature type="domain" description="CCR4-NOT transcription complex subunit 1 HEAT repeat" evidence="11">
    <location>
        <begin position="246"/>
        <end position="392"/>
    </location>
</feature>
<dbReference type="PANTHER" id="PTHR13162:SF8">
    <property type="entry name" value="CCR4-NOT TRANSCRIPTION COMPLEX SUBUNIT 1"/>
    <property type="match status" value="1"/>
</dbReference>